<proteinExistence type="predicted"/>
<comment type="caution">
    <text evidence="2">The sequence shown here is derived from an EMBL/GenBank/DDBJ whole genome shotgun (WGS) entry which is preliminary data.</text>
</comment>
<dbReference type="InterPro" id="IPR032675">
    <property type="entry name" value="LRR_dom_sf"/>
</dbReference>
<dbReference type="Gene3D" id="3.80.10.10">
    <property type="entry name" value="Ribonuclease Inhibitor"/>
    <property type="match status" value="1"/>
</dbReference>
<evidence type="ECO:0000313" key="2">
    <source>
        <dbReference type="EMBL" id="ORX44784.1"/>
    </source>
</evidence>
<accession>A0A1X2G4J4</accession>
<protein>
    <recommendedName>
        <fullName evidence="1">F-box domain-containing protein</fullName>
    </recommendedName>
</protein>
<dbReference type="SUPFAM" id="SSF52047">
    <property type="entry name" value="RNI-like"/>
    <property type="match status" value="1"/>
</dbReference>
<dbReference type="SUPFAM" id="SSF81383">
    <property type="entry name" value="F-box domain"/>
    <property type="match status" value="1"/>
</dbReference>
<keyword evidence="3" id="KW-1185">Reference proteome</keyword>
<gene>
    <name evidence="2" type="ORF">DM01DRAFT_1340303</name>
</gene>
<evidence type="ECO:0000313" key="3">
    <source>
        <dbReference type="Proteomes" id="UP000242146"/>
    </source>
</evidence>
<evidence type="ECO:0000259" key="1">
    <source>
        <dbReference type="PROSITE" id="PS50181"/>
    </source>
</evidence>
<organism evidence="2 3">
    <name type="scientific">Hesseltinella vesiculosa</name>
    <dbReference type="NCBI Taxonomy" id="101127"/>
    <lineage>
        <taxon>Eukaryota</taxon>
        <taxon>Fungi</taxon>
        <taxon>Fungi incertae sedis</taxon>
        <taxon>Mucoromycota</taxon>
        <taxon>Mucoromycotina</taxon>
        <taxon>Mucoromycetes</taxon>
        <taxon>Mucorales</taxon>
        <taxon>Cunninghamellaceae</taxon>
        <taxon>Hesseltinella</taxon>
    </lineage>
</organism>
<dbReference type="CDD" id="cd09917">
    <property type="entry name" value="F-box_SF"/>
    <property type="match status" value="1"/>
</dbReference>
<dbReference type="AlphaFoldDB" id="A0A1X2G4J4"/>
<dbReference type="EMBL" id="MCGT01000046">
    <property type="protein sequence ID" value="ORX44784.1"/>
    <property type="molecule type" value="Genomic_DNA"/>
</dbReference>
<reference evidence="2 3" key="1">
    <citation type="submission" date="2016-07" db="EMBL/GenBank/DDBJ databases">
        <title>Pervasive Adenine N6-methylation of Active Genes in Fungi.</title>
        <authorList>
            <consortium name="DOE Joint Genome Institute"/>
            <person name="Mondo S.J."/>
            <person name="Dannebaum R.O."/>
            <person name="Kuo R.C."/>
            <person name="Labutti K."/>
            <person name="Haridas S."/>
            <person name="Kuo A."/>
            <person name="Salamov A."/>
            <person name="Ahrendt S.R."/>
            <person name="Lipzen A."/>
            <person name="Sullivan W."/>
            <person name="Andreopoulos W.B."/>
            <person name="Clum A."/>
            <person name="Lindquist E."/>
            <person name="Daum C."/>
            <person name="Ramamoorthy G.K."/>
            <person name="Gryganskyi A."/>
            <person name="Culley D."/>
            <person name="Magnuson J.K."/>
            <person name="James T.Y."/>
            <person name="O'Malley M.A."/>
            <person name="Stajich J.E."/>
            <person name="Spatafora J.W."/>
            <person name="Visel A."/>
            <person name="Grigoriev I.V."/>
        </authorList>
    </citation>
    <scope>NUCLEOTIDE SEQUENCE [LARGE SCALE GENOMIC DNA]</scope>
    <source>
        <strain evidence="2 3">NRRL 3301</strain>
    </source>
</reference>
<dbReference type="InterPro" id="IPR001810">
    <property type="entry name" value="F-box_dom"/>
</dbReference>
<feature type="domain" description="F-box" evidence="1">
    <location>
        <begin position="12"/>
        <end position="57"/>
    </location>
</feature>
<name>A0A1X2G4J4_9FUNG</name>
<sequence>MAASCDPITRCRSTVSDLPLELLDAIVCCLFARDQKQLRLTCSRLNDIVTPRLFESLDLTCSPGELPSQMKSCQYFLQHMKTLPLSQSQSSFARHVKSITAQESGLSMAMIHQLLEICPSATSLSIPSFVLAEAWYAIEDEFAVQALPFSQEIRDALSAQFQPLLGGRSGITRLELTGSMDRLLHGAFHGLVPHLHHIRYLVVLVDIPVIDLQRHCPLLEYLECERISDDFPLVERWHVEKQRGGCFNDILWPWTSLRYLSTGFTAETQEGLGQYIFYLCIKFPSLMTLDFQLHYGGSDEILDTSRLVDLSSHATFKYLNSMTIACGRGSDECLALFSHFAPCLTALHLHFGEHDVDVSDILQSFPALQHLCIYNEGLLTCDVLDPEAPTHALKSLDIGERYTMPPSHDGATLETISTLCPSLQRLLIVYDDWVMNDEPPECIAENGLLGNLQKRLDNVLALMPNPPKPMIAALPCSNLSHLGISFCQGISETPGLIMFAEIPDKTTDTTSVDSKVLKAWYIDKQDGQEALDVRPWSVNTPLALEALVNWDIDMDSVVPVDKDYCLGFVGIIFVPSLPREFYLEWQCIPMK</sequence>
<dbReference type="InterPro" id="IPR036047">
    <property type="entry name" value="F-box-like_dom_sf"/>
</dbReference>
<dbReference type="Proteomes" id="UP000242146">
    <property type="component" value="Unassembled WGS sequence"/>
</dbReference>
<dbReference type="PROSITE" id="PS50181">
    <property type="entry name" value="FBOX"/>
    <property type="match status" value="1"/>
</dbReference>